<comment type="caution">
    <text evidence="2">The sequence shown here is derived from an EMBL/GenBank/DDBJ whole genome shotgun (WGS) entry which is preliminary data.</text>
</comment>
<dbReference type="SUPFAM" id="SSF143430">
    <property type="entry name" value="TTP0101/SSO1404-like"/>
    <property type="match status" value="1"/>
</dbReference>
<evidence type="ECO:0000313" key="3">
    <source>
        <dbReference type="Proteomes" id="UP000034881"/>
    </source>
</evidence>
<name>A0A0G0QPA3_9BACT</name>
<evidence type="ECO:0000313" key="2">
    <source>
        <dbReference type="EMBL" id="KKR42244.1"/>
    </source>
</evidence>
<dbReference type="InterPro" id="IPR036390">
    <property type="entry name" value="WH_DNA-bd_sf"/>
</dbReference>
<sequence length="172" mass="20496">MGLQKKSAGWWVLLALEKAADGYIRFEDVMFNTHYYYDGSGWEYPLNKSSLSIAIKRLREKGYIKEEKINSGEIILKLTDEGRTQILFSDVETDQWDGKWRVVIFDIPEQKRLIRDLFRRNLKKWGFKHFQKSVWISKKNITDKLFAYIKDLGVEKWVWVFESDKYGPSDKI</sequence>
<dbReference type="EMBL" id="LBYB01000003">
    <property type="protein sequence ID" value="KKR42244.1"/>
    <property type="molecule type" value="Genomic_DNA"/>
</dbReference>
<feature type="domain" description="Transcriptional repressor PaaX-like central Cas2-like" evidence="1">
    <location>
        <begin position="94"/>
        <end position="170"/>
    </location>
</feature>
<dbReference type="AlphaFoldDB" id="A0A0G0QPA3"/>
<dbReference type="PANTHER" id="PTHR30319:SF1">
    <property type="entry name" value="TRANSCRIPTIONAL REPRESSOR PAAX"/>
    <property type="match status" value="1"/>
</dbReference>
<dbReference type="InterPro" id="IPR036388">
    <property type="entry name" value="WH-like_DNA-bd_sf"/>
</dbReference>
<reference evidence="2 3" key="1">
    <citation type="journal article" date="2015" name="Nature">
        <title>rRNA introns, odd ribosomes, and small enigmatic genomes across a large radiation of phyla.</title>
        <authorList>
            <person name="Brown C.T."/>
            <person name="Hug L.A."/>
            <person name="Thomas B.C."/>
            <person name="Sharon I."/>
            <person name="Castelle C.J."/>
            <person name="Singh A."/>
            <person name="Wilkins M.J."/>
            <person name="Williams K.H."/>
            <person name="Banfield J.F."/>
        </authorList>
    </citation>
    <scope>NUCLEOTIDE SEQUENCE [LARGE SCALE GENOMIC DNA]</scope>
</reference>
<dbReference type="PANTHER" id="PTHR30319">
    <property type="entry name" value="PHENYLACETIC ACID REGULATOR-RELATED TRANSCRIPTIONAL REPRESSOR"/>
    <property type="match status" value="1"/>
</dbReference>
<dbReference type="GO" id="GO:0006351">
    <property type="term" value="P:DNA-templated transcription"/>
    <property type="evidence" value="ECO:0007669"/>
    <property type="project" value="TreeGrafter"/>
</dbReference>
<dbReference type="SUPFAM" id="SSF46785">
    <property type="entry name" value="Winged helix' DNA-binding domain"/>
    <property type="match status" value="1"/>
</dbReference>
<dbReference type="Proteomes" id="UP000034881">
    <property type="component" value="Unassembled WGS sequence"/>
</dbReference>
<protein>
    <submittedName>
        <fullName evidence="2">Repressor in the phenylacetic acid catabolism</fullName>
    </submittedName>
</protein>
<dbReference type="Gene3D" id="1.10.10.10">
    <property type="entry name" value="Winged helix-like DNA-binding domain superfamily/Winged helix DNA-binding domain"/>
    <property type="match status" value="1"/>
</dbReference>
<dbReference type="Gene3D" id="3.30.70.2650">
    <property type="match status" value="1"/>
</dbReference>
<gene>
    <name evidence="2" type="ORF">UT77_C0003G0039</name>
</gene>
<proteinExistence type="predicted"/>
<evidence type="ECO:0000259" key="1">
    <source>
        <dbReference type="Pfam" id="PF20803"/>
    </source>
</evidence>
<dbReference type="Pfam" id="PF20803">
    <property type="entry name" value="PaaX_M"/>
    <property type="match status" value="1"/>
</dbReference>
<dbReference type="InterPro" id="IPR048846">
    <property type="entry name" value="PaaX-like_central"/>
</dbReference>
<accession>A0A0G0QPA3</accession>
<organism evidence="2 3">
    <name type="scientific">Candidatus Daviesbacteria bacterium GW2011_GWC2_40_12</name>
    <dbReference type="NCBI Taxonomy" id="1618431"/>
    <lineage>
        <taxon>Bacteria</taxon>
        <taxon>Candidatus Daviesiibacteriota</taxon>
    </lineage>
</organism>